<protein>
    <submittedName>
        <fullName evidence="7">Small-subunit processome Utp21 domain-containing protein</fullName>
    </submittedName>
</protein>
<evidence type="ECO:0000259" key="5">
    <source>
        <dbReference type="Pfam" id="PF25171"/>
    </source>
</evidence>
<dbReference type="GO" id="GO:0032040">
    <property type="term" value="C:small-subunit processome"/>
    <property type="evidence" value="ECO:0007669"/>
    <property type="project" value="InterPro"/>
</dbReference>
<evidence type="ECO:0000313" key="7">
    <source>
        <dbReference type="WBParaSite" id="ACRNAN_scaffold2622.g7280.t1"/>
    </source>
</evidence>
<organism evidence="6 7">
    <name type="scientific">Acrobeloides nanus</name>
    <dbReference type="NCBI Taxonomy" id="290746"/>
    <lineage>
        <taxon>Eukaryota</taxon>
        <taxon>Metazoa</taxon>
        <taxon>Ecdysozoa</taxon>
        <taxon>Nematoda</taxon>
        <taxon>Chromadorea</taxon>
        <taxon>Rhabditida</taxon>
        <taxon>Tylenchina</taxon>
        <taxon>Cephalobomorpha</taxon>
        <taxon>Cephaloboidea</taxon>
        <taxon>Cephalobidae</taxon>
        <taxon>Acrobeloides</taxon>
    </lineage>
</organism>
<dbReference type="WBParaSite" id="ACRNAN_scaffold2622.g7280.t1">
    <property type="protein sequence ID" value="ACRNAN_scaffold2622.g7280.t1"/>
    <property type="gene ID" value="ACRNAN_scaffold2622.g7280"/>
</dbReference>
<accession>A0A914DJ93</accession>
<dbReference type="PROSITE" id="PS50294">
    <property type="entry name" value="WD_REPEATS_REGION"/>
    <property type="match status" value="1"/>
</dbReference>
<dbReference type="InterPro" id="IPR059157">
    <property type="entry name" value="WDR36-Utp21_N"/>
</dbReference>
<evidence type="ECO:0000256" key="1">
    <source>
        <dbReference type="ARBA" id="ARBA00022574"/>
    </source>
</evidence>
<dbReference type="PROSITE" id="PS00678">
    <property type="entry name" value="WD_REPEATS_1"/>
    <property type="match status" value="1"/>
</dbReference>
<evidence type="ECO:0000313" key="6">
    <source>
        <dbReference type="Proteomes" id="UP000887540"/>
    </source>
</evidence>
<keyword evidence="2" id="KW-0677">Repeat</keyword>
<dbReference type="Pfam" id="PF04192">
    <property type="entry name" value="Utp21"/>
    <property type="match status" value="1"/>
</dbReference>
<sequence length="763" mass="85933">MLHEFFNSEMADIRINVLEQSPAIDVIGIGMANGQIHLRNIKYDQLISSFKQDGEITAMAFRTDGTDSMFSANSDGSLAVWDLNAQILVGQKVGAHSGRITSLFALPGMSFLISSGEDNRLVKWTLENEQSLPERNTELEGHAKPVTSLAFYNDMQLISTSLDGSVRCYNVVRTDIMSKIGVAREWKKTDLSKDRFMDARMEPIIEIDVGWSREAVWDNVICRHRKSPVVSTWTTRRRTKGEHLLYHKRFSKNPKYLTSFVTSIKLSACGNFAFIGYSSGHLDMFNVQSGQFKATFIDPKIAEKHSKMNGKIKNDDLTAHSSPVTGLASDMVSRRLISGSSDGQILFWSVSPPSFIARLAVSEGIVKFKMDRSNNLLAVALNGGHMAIVDVLSYKVARKMNNAHVNSQISALEFSPDGKWLVSTDEARFIKIWDVTTNSLIDLMLCETPCIDLAFSPSGEYLATCHADQRAVFLWANKSLFLADVDVRPMLEEDFLPTAPITMPGISHAPTDLSDSESEVEDEESLTRRVVIDEDEEEMFDETNKLVKENKEQLNTNLITLSGLPASRWANLPDLDIIRARNKPIEPPKKPKNAPFFIPTVATLEGFEFEKVEAEDPADREKMIMGKRKLLELETPFATSLIRASSAEDYTKIFENLKSMSISTIDFQIRSLPTLAFSNFLCMLNTIMKSRKNFELTQSYLATFLKIHREKIWTPSEEEENETEEILKALEETQKIRSEILPELQILFDENAAVSQWIRSAVV</sequence>
<feature type="repeat" description="WD" evidence="3">
    <location>
        <begin position="93"/>
        <end position="134"/>
    </location>
</feature>
<dbReference type="SMART" id="SM00320">
    <property type="entry name" value="WD40"/>
    <property type="match status" value="6"/>
</dbReference>
<feature type="domain" description="WDR36/Utp21 C-terminal" evidence="4">
    <location>
        <begin position="552"/>
        <end position="759"/>
    </location>
</feature>
<feature type="repeat" description="WD" evidence="3">
    <location>
        <begin position="409"/>
        <end position="443"/>
    </location>
</feature>
<dbReference type="PROSITE" id="PS50082">
    <property type="entry name" value="WD_REPEATS_2"/>
    <property type="match status" value="4"/>
</dbReference>
<dbReference type="InterPro" id="IPR036322">
    <property type="entry name" value="WD40_repeat_dom_sf"/>
</dbReference>
<evidence type="ECO:0000256" key="3">
    <source>
        <dbReference type="PROSITE-ProRule" id="PRU00221"/>
    </source>
</evidence>
<dbReference type="SUPFAM" id="SSF50978">
    <property type="entry name" value="WD40 repeat-like"/>
    <property type="match status" value="1"/>
</dbReference>
<proteinExistence type="predicted"/>
<dbReference type="Proteomes" id="UP000887540">
    <property type="component" value="Unplaced"/>
</dbReference>
<evidence type="ECO:0000259" key="4">
    <source>
        <dbReference type="Pfam" id="PF04192"/>
    </source>
</evidence>
<dbReference type="PANTHER" id="PTHR22840:SF12">
    <property type="entry name" value="WD REPEAT-CONTAINING PROTEIN 36"/>
    <property type="match status" value="1"/>
</dbReference>
<reference evidence="7" key="1">
    <citation type="submission" date="2022-11" db="UniProtKB">
        <authorList>
            <consortium name="WormBaseParasite"/>
        </authorList>
    </citation>
    <scope>IDENTIFICATION</scope>
</reference>
<dbReference type="InterPro" id="IPR001680">
    <property type="entry name" value="WD40_rpt"/>
</dbReference>
<feature type="repeat" description="WD" evidence="3">
    <location>
        <begin position="139"/>
        <end position="179"/>
    </location>
</feature>
<dbReference type="InterPro" id="IPR015943">
    <property type="entry name" value="WD40/YVTN_repeat-like_dom_sf"/>
</dbReference>
<dbReference type="AlphaFoldDB" id="A0A914DJ93"/>
<dbReference type="InterPro" id="IPR007319">
    <property type="entry name" value="WDR36/Utp21_C"/>
</dbReference>
<dbReference type="Pfam" id="PF25171">
    <property type="entry name" value="Beta-prop_WDR36-Utp21_1st"/>
    <property type="match status" value="1"/>
</dbReference>
<dbReference type="InterPro" id="IPR019775">
    <property type="entry name" value="WD40_repeat_CS"/>
</dbReference>
<keyword evidence="6" id="KW-1185">Reference proteome</keyword>
<name>A0A914DJ93_9BILA</name>
<dbReference type="PANTHER" id="PTHR22840">
    <property type="entry name" value="WD REPEAT-CONTAINING PROTEIN 36"/>
    <property type="match status" value="1"/>
</dbReference>
<keyword evidence="1 3" id="KW-0853">WD repeat</keyword>
<feature type="domain" description="WDR36/Utp21 N-terminal" evidence="5">
    <location>
        <begin position="2"/>
        <end position="126"/>
    </location>
</feature>
<feature type="repeat" description="WD" evidence="3">
    <location>
        <begin position="317"/>
        <end position="358"/>
    </location>
</feature>
<dbReference type="Pfam" id="PF25168">
    <property type="entry name" value="Beta-prop_WDR36-Utp21_2nd"/>
    <property type="match status" value="1"/>
</dbReference>
<dbReference type="GO" id="GO:0034388">
    <property type="term" value="C:Pwp2p-containing subcomplex of 90S preribosome"/>
    <property type="evidence" value="ECO:0007669"/>
    <property type="project" value="TreeGrafter"/>
</dbReference>
<evidence type="ECO:0000256" key="2">
    <source>
        <dbReference type="ARBA" id="ARBA00022737"/>
    </source>
</evidence>
<dbReference type="Gene3D" id="2.130.10.10">
    <property type="entry name" value="YVTN repeat-like/Quinoprotein amine dehydrogenase"/>
    <property type="match status" value="2"/>
</dbReference>
<dbReference type="GO" id="GO:0006364">
    <property type="term" value="P:rRNA processing"/>
    <property type="evidence" value="ECO:0007669"/>
    <property type="project" value="InterPro"/>
</dbReference>